<keyword evidence="2" id="KW-1185">Reference proteome</keyword>
<evidence type="ECO:0000313" key="1">
    <source>
        <dbReference type="EMBL" id="TFK41319.1"/>
    </source>
</evidence>
<evidence type="ECO:0000313" key="2">
    <source>
        <dbReference type="Proteomes" id="UP000308652"/>
    </source>
</evidence>
<accession>A0A5C3M7D8</accession>
<proteinExistence type="predicted"/>
<dbReference type="AlphaFoldDB" id="A0A5C3M7D8"/>
<protein>
    <submittedName>
        <fullName evidence="1">Uncharacterized protein</fullName>
    </submittedName>
</protein>
<dbReference type="EMBL" id="ML213595">
    <property type="protein sequence ID" value="TFK41319.1"/>
    <property type="molecule type" value="Genomic_DNA"/>
</dbReference>
<name>A0A5C3M7D8_9AGAR</name>
<dbReference type="Proteomes" id="UP000308652">
    <property type="component" value="Unassembled WGS sequence"/>
</dbReference>
<organism evidence="1 2">
    <name type="scientific">Crucibulum laeve</name>
    <dbReference type="NCBI Taxonomy" id="68775"/>
    <lineage>
        <taxon>Eukaryota</taxon>
        <taxon>Fungi</taxon>
        <taxon>Dikarya</taxon>
        <taxon>Basidiomycota</taxon>
        <taxon>Agaricomycotina</taxon>
        <taxon>Agaricomycetes</taxon>
        <taxon>Agaricomycetidae</taxon>
        <taxon>Agaricales</taxon>
        <taxon>Agaricineae</taxon>
        <taxon>Nidulariaceae</taxon>
        <taxon>Crucibulum</taxon>
    </lineage>
</organism>
<sequence length="96" mass="10684">MPLAESRSPIASAPVPWLSVKLDVTRSPPSCSSASSPSNVLSVRLPRISKLISASSHPPSWLSRKLLRHTLFPFLRTPTWLLSMLSVSLFNPRIWH</sequence>
<gene>
    <name evidence="1" type="ORF">BDQ12DRAFT_679255</name>
</gene>
<reference evidence="1 2" key="1">
    <citation type="journal article" date="2019" name="Nat. Ecol. Evol.">
        <title>Megaphylogeny resolves global patterns of mushroom evolution.</title>
        <authorList>
            <person name="Varga T."/>
            <person name="Krizsan K."/>
            <person name="Foldi C."/>
            <person name="Dima B."/>
            <person name="Sanchez-Garcia M."/>
            <person name="Sanchez-Ramirez S."/>
            <person name="Szollosi G.J."/>
            <person name="Szarkandi J.G."/>
            <person name="Papp V."/>
            <person name="Albert L."/>
            <person name="Andreopoulos W."/>
            <person name="Angelini C."/>
            <person name="Antonin V."/>
            <person name="Barry K.W."/>
            <person name="Bougher N.L."/>
            <person name="Buchanan P."/>
            <person name="Buyck B."/>
            <person name="Bense V."/>
            <person name="Catcheside P."/>
            <person name="Chovatia M."/>
            <person name="Cooper J."/>
            <person name="Damon W."/>
            <person name="Desjardin D."/>
            <person name="Finy P."/>
            <person name="Geml J."/>
            <person name="Haridas S."/>
            <person name="Hughes K."/>
            <person name="Justo A."/>
            <person name="Karasinski D."/>
            <person name="Kautmanova I."/>
            <person name="Kiss B."/>
            <person name="Kocsube S."/>
            <person name="Kotiranta H."/>
            <person name="LaButti K.M."/>
            <person name="Lechner B.E."/>
            <person name="Liimatainen K."/>
            <person name="Lipzen A."/>
            <person name="Lukacs Z."/>
            <person name="Mihaltcheva S."/>
            <person name="Morgado L.N."/>
            <person name="Niskanen T."/>
            <person name="Noordeloos M.E."/>
            <person name="Ohm R.A."/>
            <person name="Ortiz-Santana B."/>
            <person name="Ovrebo C."/>
            <person name="Racz N."/>
            <person name="Riley R."/>
            <person name="Savchenko A."/>
            <person name="Shiryaev A."/>
            <person name="Soop K."/>
            <person name="Spirin V."/>
            <person name="Szebenyi C."/>
            <person name="Tomsovsky M."/>
            <person name="Tulloss R.E."/>
            <person name="Uehling J."/>
            <person name="Grigoriev I.V."/>
            <person name="Vagvolgyi C."/>
            <person name="Papp T."/>
            <person name="Martin F.M."/>
            <person name="Miettinen O."/>
            <person name="Hibbett D.S."/>
            <person name="Nagy L.G."/>
        </authorList>
    </citation>
    <scope>NUCLEOTIDE SEQUENCE [LARGE SCALE GENOMIC DNA]</scope>
    <source>
        <strain evidence="1 2">CBS 166.37</strain>
    </source>
</reference>